<feature type="compositionally biased region" description="Polar residues" evidence="1">
    <location>
        <begin position="1"/>
        <end position="15"/>
    </location>
</feature>
<feature type="region of interest" description="Disordered" evidence="1">
    <location>
        <begin position="93"/>
        <end position="113"/>
    </location>
</feature>
<dbReference type="AlphaFoldDB" id="A0A2J6TGT6"/>
<reference evidence="2 3" key="1">
    <citation type="submission" date="2016-04" db="EMBL/GenBank/DDBJ databases">
        <title>A degradative enzymes factory behind the ericoid mycorrhizal symbiosis.</title>
        <authorList>
            <consortium name="DOE Joint Genome Institute"/>
            <person name="Martino E."/>
            <person name="Morin E."/>
            <person name="Grelet G."/>
            <person name="Kuo A."/>
            <person name="Kohler A."/>
            <person name="Daghino S."/>
            <person name="Barry K."/>
            <person name="Choi C."/>
            <person name="Cichocki N."/>
            <person name="Clum A."/>
            <person name="Copeland A."/>
            <person name="Hainaut M."/>
            <person name="Haridas S."/>
            <person name="Labutti K."/>
            <person name="Lindquist E."/>
            <person name="Lipzen A."/>
            <person name="Khouja H.-R."/>
            <person name="Murat C."/>
            <person name="Ohm R."/>
            <person name="Olson A."/>
            <person name="Spatafora J."/>
            <person name="Veneault-Fourrey C."/>
            <person name="Henrissat B."/>
            <person name="Grigoriev I."/>
            <person name="Martin F."/>
            <person name="Perotto S."/>
        </authorList>
    </citation>
    <scope>NUCLEOTIDE SEQUENCE [LARGE SCALE GENOMIC DNA]</scope>
    <source>
        <strain evidence="2 3">E</strain>
    </source>
</reference>
<name>A0A2J6TGT6_9HELO</name>
<feature type="region of interest" description="Disordered" evidence="1">
    <location>
        <begin position="144"/>
        <end position="170"/>
    </location>
</feature>
<dbReference type="GeneID" id="36594669"/>
<dbReference type="RefSeq" id="XP_024739131.1">
    <property type="nucleotide sequence ID" value="XM_024886592.1"/>
</dbReference>
<accession>A0A2J6TGT6</accession>
<proteinExistence type="predicted"/>
<feature type="region of interest" description="Disordered" evidence="1">
    <location>
        <begin position="1"/>
        <end position="23"/>
    </location>
</feature>
<protein>
    <submittedName>
        <fullName evidence="2">Uncharacterized protein</fullName>
    </submittedName>
</protein>
<evidence type="ECO:0000313" key="2">
    <source>
        <dbReference type="EMBL" id="PMD62227.1"/>
    </source>
</evidence>
<evidence type="ECO:0000256" key="1">
    <source>
        <dbReference type="SAM" id="MobiDB-lite"/>
    </source>
</evidence>
<sequence>MPPPTSNESARNQVGSGALAVNSPNRIDAFVRSTSPWTPYQTATRNVAQAIREFDAAFEGAWSPSSRRSEVQIGGETLVESASLEIEARLQLERTTRSSGSGPIRETETDMRNNEATASSAILGDVFFPRSENKNQLGHISENAEVPSSRLEQETSIIEPKTSSDGPLPRTERALGAVELKSAAASLLLLASKFWQNGFPYLCYSLVLPYLEGALEMLAGSSMSIGVQHKKDERIVQIVTDKTVP</sequence>
<dbReference type="Proteomes" id="UP000235371">
    <property type="component" value="Unassembled WGS sequence"/>
</dbReference>
<keyword evidence="3" id="KW-1185">Reference proteome</keyword>
<gene>
    <name evidence="2" type="ORF">K444DRAFT_661458</name>
</gene>
<dbReference type="EMBL" id="KZ613783">
    <property type="protein sequence ID" value="PMD62227.1"/>
    <property type="molecule type" value="Genomic_DNA"/>
</dbReference>
<evidence type="ECO:0000313" key="3">
    <source>
        <dbReference type="Proteomes" id="UP000235371"/>
    </source>
</evidence>
<dbReference type="InParanoid" id="A0A2J6TGT6"/>
<organism evidence="2 3">
    <name type="scientific">Hyaloscypha bicolor E</name>
    <dbReference type="NCBI Taxonomy" id="1095630"/>
    <lineage>
        <taxon>Eukaryota</taxon>
        <taxon>Fungi</taxon>
        <taxon>Dikarya</taxon>
        <taxon>Ascomycota</taxon>
        <taxon>Pezizomycotina</taxon>
        <taxon>Leotiomycetes</taxon>
        <taxon>Helotiales</taxon>
        <taxon>Hyaloscyphaceae</taxon>
        <taxon>Hyaloscypha</taxon>
        <taxon>Hyaloscypha bicolor</taxon>
    </lineage>
</organism>